<dbReference type="SMART" id="SM00220">
    <property type="entry name" value="S_TKc"/>
    <property type="match status" value="1"/>
</dbReference>
<keyword evidence="2" id="KW-0723">Serine/threonine-protein kinase</keyword>
<comment type="catalytic activity">
    <reaction evidence="7">
        <text>L-threonyl-[protein] + ATP = O-phospho-L-threonyl-[protein] + ADP + H(+)</text>
        <dbReference type="Rhea" id="RHEA:46608"/>
        <dbReference type="Rhea" id="RHEA-COMP:11060"/>
        <dbReference type="Rhea" id="RHEA-COMP:11605"/>
        <dbReference type="ChEBI" id="CHEBI:15378"/>
        <dbReference type="ChEBI" id="CHEBI:30013"/>
        <dbReference type="ChEBI" id="CHEBI:30616"/>
        <dbReference type="ChEBI" id="CHEBI:61977"/>
        <dbReference type="ChEBI" id="CHEBI:456216"/>
        <dbReference type="EC" id="2.7.11.1"/>
    </reaction>
</comment>
<dbReference type="PROSITE" id="PS50011">
    <property type="entry name" value="PROTEIN_KINASE_DOM"/>
    <property type="match status" value="1"/>
</dbReference>
<gene>
    <name evidence="10" type="ORF">DM02DRAFT_630240</name>
</gene>
<organism evidence="10 11">
    <name type="scientific">Periconia macrospinosa</name>
    <dbReference type="NCBI Taxonomy" id="97972"/>
    <lineage>
        <taxon>Eukaryota</taxon>
        <taxon>Fungi</taxon>
        <taxon>Dikarya</taxon>
        <taxon>Ascomycota</taxon>
        <taxon>Pezizomycotina</taxon>
        <taxon>Dothideomycetes</taxon>
        <taxon>Pleosporomycetidae</taxon>
        <taxon>Pleosporales</taxon>
        <taxon>Massarineae</taxon>
        <taxon>Periconiaceae</taxon>
        <taxon>Periconia</taxon>
    </lineage>
</organism>
<evidence type="ECO:0000256" key="7">
    <source>
        <dbReference type="ARBA" id="ARBA00047899"/>
    </source>
</evidence>
<dbReference type="EC" id="2.7.11.1" evidence="1"/>
<dbReference type="GO" id="GO:0005634">
    <property type="term" value="C:nucleus"/>
    <property type="evidence" value="ECO:0007669"/>
    <property type="project" value="TreeGrafter"/>
</dbReference>
<dbReference type="Gene3D" id="1.10.510.10">
    <property type="entry name" value="Transferase(Phosphotransferase) domain 1"/>
    <property type="match status" value="1"/>
</dbReference>
<dbReference type="Pfam" id="PF00069">
    <property type="entry name" value="Pkinase"/>
    <property type="match status" value="1"/>
</dbReference>
<evidence type="ECO:0000259" key="9">
    <source>
        <dbReference type="PROSITE" id="PS50011"/>
    </source>
</evidence>
<dbReference type="Proteomes" id="UP000244855">
    <property type="component" value="Unassembled WGS sequence"/>
</dbReference>
<dbReference type="InterPro" id="IPR000719">
    <property type="entry name" value="Prot_kinase_dom"/>
</dbReference>
<dbReference type="InterPro" id="IPR050660">
    <property type="entry name" value="NEK_Ser/Thr_kinase"/>
</dbReference>
<keyword evidence="5" id="KW-0418">Kinase</keyword>
<dbReference type="SUPFAM" id="SSF56112">
    <property type="entry name" value="Protein kinase-like (PK-like)"/>
    <property type="match status" value="1"/>
</dbReference>
<evidence type="ECO:0000313" key="10">
    <source>
        <dbReference type="EMBL" id="PVH98441.1"/>
    </source>
</evidence>
<evidence type="ECO:0000256" key="5">
    <source>
        <dbReference type="ARBA" id="ARBA00022777"/>
    </source>
</evidence>
<dbReference type="GO" id="GO:0004674">
    <property type="term" value="F:protein serine/threonine kinase activity"/>
    <property type="evidence" value="ECO:0007669"/>
    <property type="project" value="UniProtKB-KW"/>
</dbReference>
<dbReference type="OrthoDB" id="3795368at2759"/>
<evidence type="ECO:0000256" key="3">
    <source>
        <dbReference type="ARBA" id="ARBA00022679"/>
    </source>
</evidence>
<dbReference type="AlphaFoldDB" id="A0A2V1DKS3"/>
<evidence type="ECO:0000313" key="11">
    <source>
        <dbReference type="Proteomes" id="UP000244855"/>
    </source>
</evidence>
<keyword evidence="4" id="KW-0547">Nucleotide-binding</keyword>
<comment type="catalytic activity">
    <reaction evidence="8">
        <text>L-seryl-[protein] + ATP = O-phospho-L-seryl-[protein] + ADP + H(+)</text>
        <dbReference type="Rhea" id="RHEA:17989"/>
        <dbReference type="Rhea" id="RHEA-COMP:9863"/>
        <dbReference type="Rhea" id="RHEA-COMP:11604"/>
        <dbReference type="ChEBI" id="CHEBI:15378"/>
        <dbReference type="ChEBI" id="CHEBI:29999"/>
        <dbReference type="ChEBI" id="CHEBI:30616"/>
        <dbReference type="ChEBI" id="CHEBI:83421"/>
        <dbReference type="ChEBI" id="CHEBI:456216"/>
        <dbReference type="EC" id="2.7.11.1"/>
    </reaction>
</comment>
<evidence type="ECO:0000256" key="4">
    <source>
        <dbReference type="ARBA" id="ARBA00022741"/>
    </source>
</evidence>
<reference evidence="10 11" key="1">
    <citation type="journal article" date="2018" name="Sci. Rep.">
        <title>Comparative genomics provides insights into the lifestyle and reveals functional heterogeneity of dark septate endophytic fungi.</title>
        <authorList>
            <person name="Knapp D.G."/>
            <person name="Nemeth J.B."/>
            <person name="Barry K."/>
            <person name="Hainaut M."/>
            <person name="Henrissat B."/>
            <person name="Johnson J."/>
            <person name="Kuo A."/>
            <person name="Lim J.H.P."/>
            <person name="Lipzen A."/>
            <person name="Nolan M."/>
            <person name="Ohm R.A."/>
            <person name="Tamas L."/>
            <person name="Grigoriev I.V."/>
            <person name="Spatafora J.W."/>
            <person name="Nagy L.G."/>
            <person name="Kovacs G.M."/>
        </authorList>
    </citation>
    <scope>NUCLEOTIDE SEQUENCE [LARGE SCALE GENOMIC DNA]</scope>
    <source>
        <strain evidence="10 11">DSE2036</strain>
    </source>
</reference>
<protein>
    <recommendedName>
        <fullName evidence="1">non-specific serine/threonine protein kinase</fullName>
        <ecNumber evidence="1">2.7.11.1</ecNumber>
    </recommendedName>
</protein>
<feature type="domain" description="Protein kinase" evidence="9">
    <location>
        <begin position="7"/>
        <end position="283"/>
    </location>
</feature>
<evidence type="ECO:0000256" key="6">
    <source>
        <dbReference type="ARBA" id="ARBA00022840"/>
    </source>
</evidence>
<dbReference type="EMBL" id="KZ805413">
    <property type="protein sequence ID" value="PVH98441.1"/>
    <property type="molecule type" value="Genomic_DNA"/>
</dbReference>
<evidence type="ECO:0000256" key="2">
    <source>
        <dbReference type="ARBA" id="ARBA00022527"/>
    </source>
</evidence>
<keyword evidence="11" id="KW-1185">Reference proteome</keyword>
<dbReference type="PANTHER" id="PTHR43671:SF98">
    <property type="entry name" value="SERINE_THREONINE-PROTEIN KINASE NEK11"/>
    <property type="match status" value="1"/>
</dbReference>
<name>A0A2V1DKS3_9PLEO</name>
<dbReference type="InterPro" id="IPR011009">
    <property type="entry name" value="Kinase-like_dom_sf"/>
</dbReference>
<proteinExistence type="predicted"/>
<keyword evidence="3" id="KW-0808">Transferase</keyword>
<dbReference type="GO" id="GO:0005524">
    <property type="term" value="F:ATP binding"/>
    <property type="evidence" value="ECO:0007669"/>
    <property type="project" value="UniProtKB-KW"/>
</dbReference>
<dbReference type="STRING" id="97972.A0A2V1DKS3"/>
<sequence length="283" mass="31805">MSATEVTMSEATMGPGGYRILELLSEAGGVNNCGIYLAAAPSTDDLVICKQRDDGDVWVEAHVARQLTGFAHLVSLLDYFPASKTNKNHSLYFGYCDQGTLEDLRLRHYLFQTKIPESFIWHVLLSMAKALEACHTGLGKPDWEPIAHRDVHRGNILLSAPKDPAEQYPEVYLADFGRAEMGVARNQEAMQSDIAHLAFTVFDLCSADEEHGPEIVNDLKSRVENGLFGYSEELRVVLSILMDYQEAEDEDIARRPIEELVPWIEELRGRAEMQEYEGELILE</sequence>
<evidence type="ECO:0000256" key="8">
    <source>
        <dbReference type="ARBA" id="ARBA00048679"/>
    </source>
</evidence>
<evidence type="ECO:0000256" key="1">
    <source>
        <dbReference type="ARBA" id="ARBA00012513"/>
    </source>
</evidence>
<accession>A0A2V1DKS3</accession>
<keyword evidence="6" id="KW-0067">ATP-binding</keyword>
<dbReference type="PANTHER" id="PTHR43671">
    <property type="entry name" value="SERINE/THREONINE-PROTEIN KINASE NEK"/>
    <property type="match status" value="1"/>
</dbReference>